<protein>
    <submittedName>
        <fullName evidence="1">Uncharacterized protein</fullName>
    </submittedName>
</protein>
<feature type="non-terminal residue" evidence="1">
    <location>
        <position position="84"/>
    </location>
</feature>
<evidence type="ECO:0000313" key="1">
    <source>
        <dbReference type="EMBL" id="KAI0067116.1"/>
    </source>
</evidence>
<reference evidence="1" key="1">
    <citation type="submission" date="2021-03" db="EMBL/GenBank/DDBJ databases">
        <authorList>
            <consortium name="DOE Joint Genome Institute"/>
            <person name="Ahrendt S."/>
            <person name="Looney B.P."/>
            <person name="Miyauchi S."/>
            <person name="Morin E."/>
            <person name="Drula E."/>
            <person name="Courty P.E."/>
            <person name="Chicoki N."/>
            <person name="Fauchery L."/>
            <person name="Kohler A."/>
            <person name="Kuo A."/>
            <person name="Labutti K."/>
            <person name="Pangilinan J."/>
            <person name="Lipzen A."/>
            <person name="Riley R."/>
            <person name="Andreopoulos W."/>
            <person name="He G."/>
            <person name="Johnson J."/>
            <person name="Barry K.W."/>
            <person name="Grigoriev I.V."/>
            <person name="Nagy L."/>
            <person name="Hibbett D."/>
            <person name="Henrissat B."/>
            <person name="Matheny P.B."/>
            <person name="Labbe J."/>
            <person name="Martin F."/>
        </authorList>
    </citation>
    <scope>NUCLEOTIDE SEQUENCE</scope>
    <source>
        <strain evidence="1">HHB10654</strain>
    </source>
</reference>
<keyword evidence="2" id="KW-1185">Reference proteome</keyword>
<comment type="caution">
    <text evidence="1">The sequence shown here is derived from an EMBL/GenBank/DDBJ whole genome shotgun (WGS) entry which is preliminary data.</text>
</comment>
<dbReference type="Proteomes" id="UP000814140">
    <property type="component" value="Unassembled WGS sequence"/>
</dbReference>
<accession>A0ACB8TFD7</accession>
<dbReference type="EMBL" id="MU277191">
    <property type="protein sequence ID" value="KAI0067116.1"/>
    <property type="molecule type" value="Genomic_DNA"/>
</dbReference>
<proteinExistence type="predicted"/>
<sequence length="84" mass="9820">VPVLLGPMLPRDDRSAEEKDAFCRAMLILFKPWRKLSDLKLPGESWSSAYDRFEFGSAARKVIENVNVEHQCRDARERIDTERR</sequence>
<organism evidence="1 2">
    <name type="scientific">Artomyces pyxidatus</name>
    <dbReference type="NCBI Taxonomy" id="48021"/>
    <lineage>
        <taxon>Eukaryota</taxon>
        <taxon>Fungi</taxon>
        <taxon>Dikarya</taxon>
        <taxon>Basidiomycota</taxon>
        <taxon>Agaricomycotina</taxon>
        <taxon>Agaricomycetes</taxon>
        <taxon>Russulales</taxon>
        <taxon>Auriscalpiaceae</taxon>
        <taxon>Artomyces</taxon>
    </lineage>
</organism>
<reference evidence="1" key="2">
    <citation type="journal article" date="2022" name="New Phytol.">
        <title>Evolutionary transition to the ectomycorrhizal habit in the genomes of a hyperdiverse lineage of mushroom-forming fungi.</title>
        <authorList>
            <person name="Looney B."/>
            <person name="Miyauchi S."/>
            <person name="Morin E."/>
            <person name="Drula E."/>
            <person name="Courty P.E."/>
            <person name="Kohler A."/>
            <person name="Kuo A."/>
            <person name="LaButti K."/>
            <person name="Pangilinan J."/>
            <person name="Lipzen A."/>
            <person name="Riley R."/>
            <person name="Andreopoulos W."/>
            <person name="He G."/>
            <person name="Johnson J."/>
            <person name="Nolan M."/>
            <person name="Tritt A."/>
            <person name="Barry K.W."/>
            <person name="Grigoriev I.V."/>
            <person name="Nagy L.G."/>
            <person name="Hibbett D."/>
            <person name="Henrissat B."/>
            <person name="Matheny P.B."/>
            <person name="Labbe J."/>
            <person name="Martin F.M."/>
        </authorList>
    </citation>
    <scope>NUCLEOTIDE SEQUENCE</scope>
    <source>
        <strain evidence="1">HHB10654</strain>
    </source>
</reference>
<gene>
    <name evidence="1" type="ORF">BV25DRAFT_1771986</name>
</gene>
<feature type="non-terminal residue" evidence="1">
    <location>
        <position position="1"/>
    </location>
</feature>
<evidence type="ECO:0000313" key="2">
    <source>
        <dbReference type="Proteomes" id="UP000814140"/>
    </source>
</evidence>
<name>A0ACB8TFD7_9AGAM</name>